<keyword evidence="1" id="KW-0614">Plasmid</keyword>
<name>Q2VHX9_9NOCA</name>
<dbReference type="AlphaFoldDB" id="Q2VHX9"/>
<dbReference type="EMBL" id="DQ140180">
    <property type="protein sequence ID" value="AAZ74649.1"/>
    <property type="molecule type" value="Genomic_DNA"/>
</dbReference>
<organism evidence="1">
    <name type="scientific">Nocardia sp. C-14-1</name>
    <dbReference type="NCBI Taxonomy" id="312532"/>
    <lineage>
        <taxon>Bacteria</taxon>
        <taxon>Bacillati</taxon>
        <taxon>Actinomycetota</taxon>
        <taxon>Actinomycetes</taxon>
        <taxon>Mycobacteriales</taxon>
        <taxon>Nocardiaceae</taxon>
        <taxon>Nocardia</taxon>
    </lineage>
</organism>
<evidence type="ECO:0000313" key="1">
    <source>
        <dbReference type="EMBL" id="AAZ74649.1"/>
    </source>
</evidence>
<proteinExistence type="predicted"/>
<reference evidence="1" key="1">
    <citation type="submission" date="2005-07" db="EMBL/GenBank/DDBJ databases">
        <title>Complete nucleotide sequence of circular plasmid pC1 from Nocardia sp. C-14-1.</title>
        <authorList>
            <person name="Shen M."/>
            <person name="Fang P."/>
            <person name="Xu D."/>
            <person name="Zhang Y."/>
            <person name="Cao W."/>
            <person name="Zhu Y."/>
            <person name="Zhao J."/>
            <person name="Qin Z."/>
        </authorList>
    </citation>
    <scope>NUCLEOTIDE SEQUENCE</scope>
    <source>
        <strain evidence="1">C-14-1</strain>
        <plasmid evidence="1">pC1</plasmid>
    </source>
</reference>
<accession>Q2VHX9</accession>
<gene>
    <name evidence="1" type="ORF">pC1.4</name>
</gene>
<geneLocation type="plasmid" evidence="1">
    <name>pC1</name>
</geneLocation>
<sequence length="114" mass="12431">MDRFRKDDPQRPRIIDRQCPVVGAGKVQRDRGRVCRGATTIGPRPHLLDIHAHPGHLLVTAWVSAPHLHVLAGRLPVSDLARSSRPRPTRPISGHSNSSTCVLFVPFGIADGGN</sequence>
<protein>
    <submittedName>
        <fullName evidence="1">Uncharacterized protein</fullName>
    </submittedName>
</protein>